<keyword evidence="6" id="KW-1185">Reference proteome</keyword>
<dbReference type="InterPro" id="IPR038220">
    <property type="entry name" value="PHOX_C_sf"/>
</dbReference>
<dbReference type="PANTHER" id="PTHR43004:SF19">
    <property type="entry name" value="BINDING MONOOXYGENASE, PUTATIVE (JCVI)-RELATED"/>
    <property type="match status" value="1"/>
</dbReference>
<dbReference type="GO" id="GO:0016709">
    <property type="term" value="F:oxidoreductase activity, acting on paired donors, with incorporation or reduction of molecular oxygen, NAD(P)H as one donor, and incorporation of one atom of oxygen"/>
    <property type="evidence" value="ECO:0007669"/>
    <property type="project" value="UniProtKB-ARBA"/>
</dbReference>
<organism evidence="5 6">
    <name type="scientific">Mycobacterium heidelbergense</name>
    <dbReference type="NCBI Taxonomy" id="53376"/>
    <lineage>
        <taxon>Bacteria</taxon>
        <taxon>Bacillati</taxon>
        <taxon>Actinomycetota</taxon>
        <taxon>Actinomycetes</taxon>
        <taxon>Mycobacteriales</taxon>
        <taxon>Mycobacteriaceae</taxon>
        <taxon>Mycobacterium</taxon>
        <taxon>Mycobacterium simiae complex</taxon>
    </lineage>
</organism>
<evidence type="ECO:0000256" key="2">
    <source>
        <dbReference type="ARBA" id="ARBA00022630"/>
    </source>
</evidence>
<dbReference type="InterPro" id="IPR050641">
    <property type="entry name" value="RIFMO-like"/>
</dbReference>
<dbReference type="SUPFAM" id="SSF51905">
    <property type="entry name" value="FAD/NAD(P)-binding domain"/>
    <property type="match status" value="1"/>
</dbReference>
<reference evidence="5 6" key="1">
    <citation type="submission" date="2017-02" db="EMBL/GenBank/DDBJ databases">
        <title>The new phylogeny of genus Mycobacterium.</title>
        <authorList>
            <person name="Tortoli E."/>
            <person name="Trovato A."/>
            <person name="Cirillo D.M."/>
        </authorList>
    </citation>
    <scope>NUCLEOTIDE SEQUENCE [LARGE SCALE GENOMIC DNA]</scope>
    <source>
        <strain evidence="5 6">DSM 44471</strain>
    </source>
</reference>
<sequence>MNTGMQDAFNLAWKLAAVIDGDGGDTLLDSYQAERIPVADNVIAFTDRLTKADTLSDAPRRIRDVVIRMLSHIRAARRMMADTAEEVNITYRNSPIAVGKRRRRAKVVAGDHVPDVMDAAVQKQLSAVRGAQNTGHVVVTVARGQVAPAATKGQVQVLVTAEDTPVAGYDTVIAASNGVVAQRFRLGNGGRIVIRPDGYLGAVAALDDATTVADYFVKIRS</sequence>
<dbReference type="RefSeq" id="WP_264055556.1">
    <property type="nucleotide sequence ID" value="NZ_AP022615.1"/>
</dbReference>
<comment type="caution">
    <text evidence="5">The sequence shown here is derived from an EMBL/GenBank/DDBJ whole genome shotgun (WGS) entry which is preliminary data.</text>
</comment>
<keyword evidence="4" id="KW-0560">Oxidoreductase</keyword>
<evidence type="ECO:0000313" key="5">
    <source>
        <dbReference type="EMBL" id="ORA69805.1"/>
    </source>
</evidence>
<evidence type="ECO:0000256" key="3">
    <source>
        <dbReference type="ARBA" id="ARBA00022827"/>
    </source>
</evidence>
<dbReference type="Proteomes" id="UP000192566">
    <property type="component" value="Unassembled WGS sequence"/>
</dbReference>
<gene>
    <name evidence="5" type="ORF">BST25_20735</name>
</gene>
<evidence type="ECO:0000256" key="1">
    <source>
        <dbReference type="ARBA" id="ARBA00001974"/>
    </source>
</evidence>
<dbReference type="GO" id="GO:0071949">
    <property type="term" value="F:FAD binding"/>
    <property type="evidence" value="ECO:0007669"/>
    <property type="project" value="InterPro"/>
</dbReference>
<dbReference type="PRINTS" id="PR00420">
    <property type="entry name" value="RNGMNOXGNASE"/>
</dbReference>
<dbReference type="InterPro" id="IPR002938">
    <property type="entry name" value="FAD-bd"/>
</dbReference>
<dbReference type="AlphaFoldDB" id="A0A1X0DBN5"/>
<dbReference type="PANTHER" id="PTHR43004">
    <property type="entry name" value="TRK SYSTEM POTASSIUM UPTAKE PROTEIN"/>
    <property type="match status" value="1"/>
</dbReference>
<dbReference type="Gene3D" id="3.50.50.60">
    <property type="entry name" value="FAD/NAD(P)-binding domain"/>
    <property type="match status" value="1"/>
</dbReference>
<dbReference type="STRING" id="53376.BST25_20735"/>
<evidence type="ECO:0000256" key="4">
    <source>
        <dbReference type="ARBA" id="ARBA00023002"/>
    </source>
</evidence>
<accession>A0A1X0DBN5</accession>
<dbReference type="Gene3D" id="3.40.30.20">
    <property type="match status" value="1"/>
</dbReference>
<keyword evidence="3" id="KW-0274">FAD</keyword>
<dbReference type="EMBL" id="MVHR01000043">
    <property type="protein sequence ID" value="ORA69805.1"/>
    <property type="molecule type" value="Genomic_DNA"/>
</dbReference>
<comment type="cofactor">
    <cofactor evidence="1">
        <name>FAD</name>
        <dbReference type="ChEBI" id="CHEBI:57692"/>
    </cofactor>
</comment>
<protein>
    <submittedName>
        <fullName evidence="5">Uncharacterized protein</fullName>
    </submittedName>
</protein>
<dbReference type="Pfam" id="PF01494">
    <property type="entry name" value="FAD_binding_3"/>
    <property type="match status" value="1"/>
</dbReference>
<evidence type="ECO:0000313" key="6">
    <source>
        <dbReference type="Proteomes" id="UP000192566"/>
    </source>
</evidence>
<name>A0A1X0DBN5_MYCHE</name>
<dbReference type="InterPro" id="IPR036188">
    <property type="entry name" value="FAD/NAD-bd_sf"/>
</dbReference>
<keyword evidence="2" id="KW-0285">Flavoprotein</keyword>
<proteinExistence type="predicted"/>